<sequence>MNPFLPKGQRIPYQLPPTTQVPFYLSNEHVTIKSGGLLSPSDRFRKQYQFATPGPGQYGKLPMPSKRYQQIFFENHSKITIRSQSPDFIDISIPFRQLRSPVKTQRLYSSDRFNEDRRSKSMQVLKRPPSKFCE</sequence>
<name>V6LV84_9EUKA</name>
<evidence type="ECO:0000256" key="1">
    <source>
        <dbReference type="SAM" id="MobiDB-lite"/>
    </source>
</evidence>
<dbReference type="EMBL" id="KI545981">
    <property type="protein sequence ID" value="EST48552.1"/>
    <property type="molecule type" value="Genomic_DNA"/>
</dbReference>
<protein>
    <submittedName>
        <fullName evidence="2">Uncharacterized protein</fullName>
    </submittedName>
</protein>
<feature type="region of interest" description="Disordered" evidence="1">
    <location>
        <begin position="109"/>
        <end position="134"/>
    </location>
</feature>
<proteinExistence type="predicted"/>
<organism evidence="2">
    <name type="scientific">Spironucleus salmonicida</name>
    <dbReference type="NCBI Taxonomy" id="348837"/>
    <lineage>
        <taxon>Eukaryota</taxon>
        <taxon>Metamonada</taxon>
        <taxon>Diplomonadida</taxon>
        <taxon>Hexamitidae</taxon>
        <taxon>Hexamitinae</taxon>
        <taxon>Spironucleus</taxon>
    </lineage>
</organism>
<gene>
    <name evidence="2" type="ORF">SS50377_11163</name>
</gene>
<accession>V6LV84</accession>
<reference evidence="2" key="1">
    <citation type="journal article" date="2014" name="PLoS Genet.">
        <title>The Genome of Spironucleus salmonicida Highlights a Fish Pathogen Adapted to Fluctuating Environments.</title>
        <authorList>
            <person name="Xu F."/>
            <person name="Jerlstrom-Hultqvist J."/>
            <person name="Einarsson E."/>
            <person name="Astvaldsson A."/>
            <person name="Svard S.G."/>
            <person name="Andersson J.O."/>
        </authorList>
    </citation>
    <scope>NUCLEOTIDE SEQUENCE</scope>
</reference>
<evidence type="ECO:0000313" key="2">
    <source>
        <dbReference type="EMBL" id="EST48552.1"/>
    </source>
</evidence>
<dbReference type="AlphaFoldDB" id="V6LV84"/>